<dbReference type="RefSeq" id="WP_367886719.1">
    <property type="nucleotide sequence ID" value="NZ_CP130612.1"/>
</dbReference>
<dbReference type="EMBL" id="CP130613">
    <property type="protein sequence ID" value="WKW13924.1"/>
    <property type="molecule type" value="Genomic_DNA"/>
</dbReference>
<reference evidence="3" key="1">
    <citation type="submission" date="2023-07" db="EMBL/GenBank/DDBJ databases">
        <authorList>
            <person name="Haufschild T."/>
            <person name="Kallscheuer N."/>
            <person name="Hammer J."/>
            <person name="Kohn T."/>
            <person name="Kabuu M."/>
            <person name="Jogler M."/>
            <person name="Wohfarth N."/>
            <person name="Heuer A."/>
            <person name="Rohde M."/>
            <person name="van Teeseling M.C.F."/>
            <person name="Jogler C."/>
        </authorList>
    </citation>
    <scope>NUCLEOTIDE SEQUENCE</scope>
    <source>
        <strain evidence="2">Strain 138</strain>
        <strain evidence="3">Strain 318</strain>
    </source>
</reference>
<evidence type="ECO:0000313" key="3">
    <source>
        <dbReference type="EMBL" id="WKW13924.1"/>
    </source>
</evidence>
<gene>
    <name evidence="2" type="ORF">Strain138_000248</name>
    <name evidence="3" type="ORF">Strain318_000248</name>
</gene>
<feature type="region of interest" description="Disordered" evidence="1">
    <location>
        <begin position="1"/>
        <end position="38"/>
    </location>
</feature>
<organism evidence="3 4">
    <name type="scientific">Pseudogemmatithrix spongiicola</name>
    <dbReference type="NCBI Taxonomy" id="3062599"/>
    <lineage>
        <taxon>Bacteria</taxon>
        <taxon>Pseudomonadati</taxon>
        <taxon>Gemmatimonadota</taxon>
        <taxon>Gemmatimonadia</taxon>
        <taxon>Gemmatimonadales</taxon>
        <taxon>Gemmatimonadaceae</taxon>
        <taxon>Pseudogemmatithrix</taxon>
    </lineage>
</organism>
<protein>
    <submittedName>
        <fullName evidence="3">Uncharacterized protein</fullName>
    </submittedName>
</protein>
<evidence type="ECO:0000256" key="1">
    <source>
        <dbReference type="SAM" id="MobiDB-lite"/>
    </source>
</evidence>
<dbReference type="Proteomes" id="UP001229955">
    <property type="component" value="Chromosome"/>
</dbReference>
<evidence type="ECO:0000313" key="4">
    <source>
        <dbReference type="Proteomes" id="UP001229955"/>
    </source>
</evidence>
<keyword evidence="4" id="KW-1185">Reference proteome</keyword>
<name>A0AA49JXZ1_9BACT</name>
<proteinExistence type="predicted"/>
<feature type="compositionally biased region" description="Basic and acidic residues" evidence="1">
    <location>
        <begin position="1"/>
        <end position="10"/>
    </location>
</feature>
<sequence>MMHDPLDSRNETATPSADARVPAQAEPQATDREVPLASRELPSAVHAWLDGEASTDSLAGAEREVALWTQINAETGRRRRMTTPAHVPVQILAKLADD</sequence>
<dbReference type="KEGG" id="pspc:Strain318_000248"/>
<accession>A0AA49JS92</accession>
<dbReference type="AlphaFoldDB" id="A0AA49JXZ1"/>
<evidence type="ECO:0000313" key="2">
    <source>
        <dbReference type="EMBL" id="WKW11014.1"/>
    </source>
</evidence>
<accession>A0AA49JXZ1</accession>
<dbReference type="EMBL" id="CP130612">
    <property type="protein sequence ID" value="WKW11014.1"/>
    <property type="molecule type" value="Genomic_DNA"/>
</dbReference>